<proteinExistence type="predicted"/>
<organism evidence="3 4">
    <name type="scientific">Lentinula raphanica</name>
    <dbReference type="NCBI Taxonomy" id="153919"/>
    <lineage>
        <taxon>Eukaryota</taxon>
        <taxon>Fungi</taxon>
        <taxon>Dikarya</taxon>
        <taxon>Basidiomycota</taxon>
        <taxon>Agaricomycotina</taxon>
        <taxon>Agaricomycetes</taxon>
        <taxon>Agaricomycetidae</taxon>
        <taxon>Agaricales</taxon>
        <taxon>Marasmiineae</taxon>
        <taxon>Omphalotaceae</taxon>
        <taxon>Lentinula</taxon>
    </lineage>
</organism>
<evidence type="ECO:0000313" key="3">
    <source>
        <dbReference type="EMBL" id="KAJ3833609.1"/>
    </source>
</evidence>
<evidence type="ECO:0000313" key="4">
    <source>
        <dbReference type="Proteomes" id="UP001163846"/>
    </source>
</evidence>
<reference evidence="3" key="1">
    <citation type="submission" date="2022-08" db="EMBL/GenBank/DDBJ databases">
        <authorList>
            <consortium name="DOE Joint Genome Institute"/>
            <person name="Min B."/>
            <person name="Riley R."/>
            <person name="Sierra-Patev S."/>
            <person name="Naranjo-Ortiz M."/>
            <person name="Looney B."/>
            <person name="Konkel Z."/>
            <person name="Slot J.C."/>
            <person name="Sakamoto Y."/>
            <person name="Steenwyk J.L."/>
            <person name="Rokas A."/>
            <person name="Carro J."/>
            <person name="Camarero S."/>
            <person name="Ferreira P."/>
            <person name="Molpeceres G."/>
            <person name="Ruiz-Duenas F.J."/>
            <person name="Serrano A."/>
            <person name="Henrissat B."/>
            <person name="Drula E."/>
            <person name="Hughes K.W."/>
            <person name="Mata J.L."/>
            <person name="Ishikawa N.K."/>
            <person name="Vargas-Isla R."/>
            <person name="Ushijima S."/>
            <person name="Smith C.A."/>
            <person name="Ahrendt S."/>
            <person name="Andreopoulos W."/>
            <person name="He G."/>
            <person name="Labutti K."/>
            <person name="Lipzen A."/>
            <person name="Ng V."/>
            <person name="Sandor L."/>
            <person name="Barry K."/>
            <person name="Martinez A.T."/>
            <person name="Xiao Y."/>
            <person name="Gibbons J.G."/>
            <person name="Terashima K."/>
            <person name="Hibbett D.S."/>
            <person name="Grigoriev I.V."/>
        </authorList>
    </citation>
    <scope>NUCLEOTIDE SEQUENCE</scope>
    <source>
        <strain evidence="3">TFB9207</strain>
    </source>
</reference>
<sequence length="288" mass="32129">MYLFRIITLHSLGPFVLVLSIIAAATASPVPSPGASSERGDKGVSTTSSKQPGEEDSVKIDTHTIRQIYYITLACKSEQTDIERACTGGKTVLTLDPMAIWTVGFVAAAFETRLTGGYRTQRQGNPPYNWSPVADPGHFSGAYASTDALSGHKAKFNVITLGWALMSVNERREVTVAVNKDLKNSHSDAMPNIFFLHRALWYIRVNLHLISQLKEVRFGFDLTKAWKEPFFDVMVELKGTAAGSIVTKEDWEWNSYNLILENPDDPQWMKIWKKFDELRQGSVVQKAG</sequence>
<dbReference type="AlphaFoldDB" id="A0AA38U779"/>
<gene>
    <name evidence="3" type="ORF">F5878DRAFT_401187</name>
</gene>
<evidence type="ECO:0000256" key="1">
    <source>
        <dbReference type="SAM" id="MobiDB-lite"/>
    </source>
</evidence>
<dbReference type="Proteomes" id="UP001163846">
    <property type="component" value="Unassembled WGS sequence"/>
</dbReference>
<keyword evidence="4" id="KW-1185">Reference proteome</keyword>
<protein>
    <submittedName>
        <fullName evidence="3">Uncharacterized protein</fullName>
    </submittedName>
</protein>
<accession>A0AA38U779</accession>
<feature type="region of interest" description="Disordered" evidence="1">
    <location>
        <begin position="28"/>
        <end position="57"/>
    </location>
</feature>
<evidence type="ECO:0000256" key="2">
    <source>
        <dbReference type="SAM" id="SignalP"/>
    </source>
</evidence>
<keyword evidence="2" id="KW-0732">Signal</keyword>
<name>A0AA38U779_9AGAR</name>
<feature type="signal peptide" evidence="2">
    <location>
        <begin position="1"/>
        <end position="27"/>
    </location>
</feature>
<dbReference type="EMBL" id="MU806664">
    <property type="protein sequence ID" value="KAJ3833609.1"/>
    <property type="molecule type" value="Genomic_DNA"/>
</dbReference>
<comment type="caution">
    <text evidence="3">The sequence shown here is derived from an EMBL/GenBank/DDBJ whole genome shotgun (WGS) entry which is preliminary data.</text>
</comment>
<feature type="chain" id="PRO_5041287989" evidence="2">
    <location>
        <begin position="28"/>
        <end position="288"/>
    </location>
</feature>